<name>A0A9D3ZQA3_9ROSI</name>
<dbReference type="EMBL" id="JAIQCV010000010">
    <property type="protein sequence ID" value="KAH1056528.1"/>
    <property type="molecule type" value="Genomic_DNA"/>
</dbReference>
<protein>
    <submittedName>
        <fullName evidence="2">Uncharacterized protein</fullName>
    </submittedName>
</protein>
<proteinExistence type="predicted"/>
<evidence type="ECO:0000256" key="1">
    <source>
        <dbReference type="SAM" id="MobiDB-lite"/>
    </source>
</evidence>
<feature type="region of interest" description="Disordered" evidence="1">
    <location>
        <begin position="1"/>
        <end position="32"/>
    </location>
</feature>
<feature type="compositionally biased region" description="Low complexity" evidence="1">
    <location>
        <begin position="17"/>
        <end position="30"/>
    </location>
</feature>
<reference evidence="2 3" key="1">
    <citation type="journal article" date="2021" name="Plant Biotechnol. J.">
        <title>Multi-omics assisted identification of the key and species-specific regulatory components of drought-tolerant mechanisms in Gossypium stocksii.</title>
        <authorList>
            <person name="Yu D."/>
            <person name="Ke L."/>
            <person name="Zhang D."/>
            <person name="Wu Y."/>
            <person name="Sun Y."/>
            <person name="Mei J."/>
            <person name="Sun J."/>
            <person name="Sun Y."/>
        </authorList>
    </citation>
    <scope>NUCLEOTIDE SEQUENCE [LARGE SCALE GENOMIC DNA]</scope>
    <source>
        <strain evidence="3">cv. E1</strain>
        <tissue evidence="2">Leaf</tissue>
    </source>
</reference>
<evidence type="ECO:0000313" key="2">
    <source>
        <dbReference type="EMBL" id="KAH1056528.1"/>
    </source>
</evidence>
<keyword evidence="3" id="KW-1185">Reference proteome</keyword>
<evidence type="ECO:0000313" key="3">
    <source>
        <dbReference type="Proteomes" id="UP000828251"/>
    </source>
</evidence>
<gene>
    <name evidence="2" type="ORF">J1N35_034593</name>
</gene>
<organism evidence="2 3">
    <name type="scientific">Gossypium stocksii</name>
    <dbReference type="NCBI Taxonomy" id="47602"/>
    <lineage>
        <taxon>Eukaryota</taxon>
        <taxon>Viridiplantae</taxon>
        <taxon>Streptophyta</taxon>
        <taxon>Embryophyta</taxon>
        <taxon>Tracheophyta</taxon>
        <taxon>Spermatophyta</taxon>
        <taxon>Magnoliopsida</taxon>
        <taxon>eudicotyledons</taxon>
        <taxon>Gunneridae</taxon>
        <taxon>Pentapetalae</taxon>
        <taxon>rosids</taxon>
        <taxon>malvids</taxon>
        <taxon>Malvales</taxon>
        <taxon>Malvaceae</taxon>
        <taxon>Malvoideae</taxon>
        <taxon>Gossypium</taxon>
    </lineage>
</organism>
<dbReference type="Proteomes" id="UP000828251">
    <property type="component" value="Unassembled WGS sequence"/>
</dbReference>
<comment type="caution">
    <text evidence="2">The sequence shown here is derived from an EMBL/GenBank/DDBJ whole genome shotgun (WGS) entry which is preliminary data.</text>
</comment>
<sequence>MSVRKRLRSKLEEDQDPSLASSSIQSSAQPHSDEMSVVILGAITSLIDEFRGFNTQVDDAFKSVNDNVHGLDSRMFRMEENIAFIMYQFPSPPPPQGD</sequence>
<accession>A0A9D3ZQA3</accession>
<dbReference type="AlphaFoldDB" id="A0A9D3ZQA3"/>